<name>A0ABN9VXE7_9DINO</name>
<evidence type="ECO:0000313" key="3">
    <source>
        <dbReference type="Proteomes" id="UP001189429"/>
    </source>
</evidence>
<comment type="caution">
    <text evidence="2">The sequence shown here is derived from an EMBL/GenBank/DDBJ whole genome shotgun (WGS) entry which is preliminary data.</text>
</comment>
<evidence type="ECO:0000313" key="2">
    <source>
        <dbReference type="EMBL" id="CAK0878307.1"/>
    </source>
</evidence>
<keyword evidence="3" id="KW-1185">Reference proteome</keyword>
<protein>
    <submittedName>
        <fullName evidence="2">Uncharacterized protein</fullName>
    </submittedName>
</protein>
<evidence type="ECO:0000256" key="1">
    <source>
        <dbReference type="SAM" id="MobiDB-lite"/>
    </source>
</evidence>
<gene>
    <name evidence="2" type="ORF">PCOR1329_LOCUS62111</name>
</gene>
<dbReference type="EMBL" id="CAUYUJ010017835">
    <property type="protein sequence ID" value="CAK0878307.1"/>
    <property type="molecule type" value="Genomic_DNA"/>
</dbReference>
<sequence length="119" mass="13376">MTTLENSKREETLNRRIRHKRQIGEAISGRKSCGQGRVPKARHRQADSETEEKGGRTEAGEMGIQGRERGGKSKRGAQRMAANVQEPEQCRTESLQGCRNWCRGSQFPGKTATKTRHGR</sequence>
<dbReference type="Proteomes" id="UP001189429">
    <property type="component" value="Unassembled WGS sequence"/>
</dbReference>
<feature type="region of interest" description="Disordered" evidence="1">
    <location>
        <begin position="25"/>
        <end position="90"/>
    </location>
</feature>
<reference evidence="2" key="1">
    <citation type="submission" date="2023-10" db="EMBL/GenBank/DDBJ databases">
        <authorList>
            <person name="Chen Y."/>
            <person name="Shah S."/>
            <person name="Dougan E. K."/>
            <person name="Thang M."/>
            <person name="Chan C."/>
        </authorList>
    </citation>
    <scope>NUCLEOTIDE SEQUENCE [LARGE SCALE GENOMIC DNA]</scope>
</reference>
<feature type="compositionally biased region" description="Basic and acidic residues" evidence="1">
    <location>
        <begin position="44"/>
        <end position="59"/>
    </location>
</feature>
<accession>A0ABN9VXE7</accession>
<proteinExistence type="predicted"/>
<organism evidence="2 3">
    <name type="scientific">Prorocentrum cordatum</name>
    <dbReference type="NCBI Taxonomy" id="2364126"/>
    <lineage>
        <taxon>Eukaryota</taxon>
        <taxon>Sar</taxon>
        <taxon>Alveolata</taxon>
        <taxon>Dinophyceae</taxon>
        <taxon>Prorocentrales</taxon>
        <taxon>Prorocentraceae</taxon>
        <taxon>Prorocentrum</taxon>
    </lineage>
</organism>